<dbReference type="SUPFAM" id="SSF143422">
    <property type="entry name" value="Transposase IS200-like"/>
    <property type="match status" value="1"/>
</dbReference>
<dbReference type="AlphaFoldDB" id="A0A4R7P5C2"/>
<protein>
    <submittedName>
        <fullName evidence="2">Putative transposase</fullName>
    </submittedName>
</protein>
<organism evidence="2 3">
    <name type="scientific">Panacagrimonas perspica</name>
    <dbReference type="NCBI Taxonomy" id="381431"/>
    <lineage>
        <taxon>Bacteria</taxon>
        <taxon>Pseudomonadati</taxon>
        <taxon>Pseudomonadota</taxon>
        <taxon>Gammaproteobacteria</taxon>
        <taxon>Nevskiales</taxon>
        <taxon>Nevskiaceae</taxon>
        <taxon>Panacagrimonas</taxon>
    </lineage>
</organism>
<evidence type="ECO:0000313" key="2">
    <source>
        <dbReference type="EMBL" id="TDU28190.1"/>
    </source>
</evidence>
<proteinExistence type="predicted"/>
<name>A0A4R7P5C2_9GAMM</name>
<keyword evidence="3" id="KW-1185">Reference proteome</keyword>
<gene>
    <name evidence="2" type="ORF">DFR24_2555</name>
</gene>
<evidence type="ECO:0000313" key="3">
    <source>
        <dbReference type="Proteomes" id="UP000295341"/>
    </source>
</evidence>
<dbReference type="OrthoDB" id="9814067at2"/>
<comment type="caution">
    <text evidence="2">The sequence shown here is derived from an EMBL/GenBank/DDBJ whole genome shotgun (WGS) entry which is preliminary data.</text>
</comment>
<dbReference type="PANTHER" id="PTHR34322">
    <property type="entry name" value="TRANSPOSASE, Y1_TNP DOMAIN-CONTAINING"/>
    <property type="match status" value="1"/>
</dbReference>
<dbReference type="Proteomes" id="UP000295341">
    <property type="component" value="Unassembled WGS sequence"/>
</dbReference>
<dbReference type="InterPro" id="IPR002686">
    <property type="entry name" value="Transposase_17"/>
</dbReference>
<dbReference type="GO" id="GO:0003677">
    <property type="term" value="F:DNA binding"/>
    <property type="evidence" value="ECO:0007669"/>
    <property type="project" value="InterPro"/>
</dbReference>
<dbReference type="Gene3D" id="3.30.70.1290">
    <property type="entry name" value="Transposase IS200-like"/>
    <property type="match status" value="1"/>
</dbReference>
<dbReference type="NCBIfam" id="NF047646">
    <property type="entry name" value="REP_Tyr_transpos"/>
    <property type="match status" value="1"/>
</dbReference>
<dbReference type="RefSeq" id="WP_133881768.1">
    <property type="nucleotide sequence ID" value="NZ_MWIN01000027.1"/>
</dbReference>
<dbReference type="SMART" id="SM01321">
    <property type="entry name" value="Y1_Tnp"/>
    <property type="match status" value="1"/>
</dbReference>
<evidence type="ECO:0000259" key="1">
    <source>
        <dbReference type="SMART" id="SM01321"/>
    </source>
</evidence>
<dbReference type="GO" id="GO:0006313">
    <property type="term" value="P:DNA transposition"/>
    <property type="evidence" value="ECO:0007669"/>
    <property type="project" value="InterPro"/>
</dbReference>
<dbReference type="InterPro" id="IPR036515">
    <property type="entry name" value="Transposase_17_sf"/>
</dbReference>
<sequence length="234" mass="26777">MARLARLTAAEFAHHVIQRGNDRQPIFREPADQERLLALLAEYAAREKVAIHAYVLMPNHFHLLLTPQTSTGVSRLMQAVGRVYVQYFNRRHHRTGTLWEGRYRSTMVQTDRYCLACMAYIDLNPVRAGLVRRPEEHPWSSHGHYRGIRSDKLVTAPPVYWQLGNTPFEREARYGDLVEQGLAPDLEQALTEATLKGWALGDETFLAELGTKTARRLGKVRPGRRPSKPLIDMP</sequence>
<reference evidence="2 3" key="1">
    <citation type="submission" date="2019-03" db="EMBL/GenBank/DDBJ databases">
        <title>Genomic Encyclopedia of Type Strains, Phase IV (KMG-IV): sequencing the most valuable type-strain genomes for metagenomic binning, comparative biology and taxonomic classification.</title>
        <authorList>
            <person name="Goeker M."/>
        </authorList>
    </citation>
    <scope>NUCLEOTIDE SEQUENCE [LARGE SCALE GENOMIC DNA]</scope>
    <source>
        <strain evidence="2 3">DSM 26377</strain>
    </source>
</reference>
<dbReference type="Pfam" id="PF01797">
    <property type="entry name" value="Y1_Tnp"/>
    <property type="match status" value="1"/>
</dbReference>
<feature type="domain" description="Transposase IS200-like" evidence="1">
    <location>
        <begin position="9"/>
        <end position="124"/>
    </location>
</feature>
<dbReference type="PANTHER" id="PTHR34322:SF2">
    <property type="entry name" value="TRANSPOSASE IS200-LIKE DOMAIN-CONTAINING PROTEIN"/>
    <property type="match status" value="1"/>
</dbReference>
<accession>A0A4R7P5C2</accession>
<dbReference type="GO" id="GO:0004803">
    <property type="term" value="F:transposase activity"/>
    <property type="evidence" value="ECO:0007669"/>
    <property type="project" value="InterPro"/>
</dbReference>
<dbReference type="EMBL" id="SOBT01000009">
    <property type="protein sequence ID" value="TDU28190.1"/>
    <property type="molecule type" value="Genomic_DNA"/>
</dbReference>